<dbReference type="SUPFAM" id="SSF50129">
    <property type="entry name" value="GroES-like"/>
    <property type="match status" value="1"/>
</dbReference>
<dbReference type="NCBIfam" id="NF001529">
    <property type="entry name" value="PRK00364.1-5"/>
    <property type="match status" value="1"/>
</dbReference>
<dbReference type="PRINTS" id="PR00297">
    <property type="entry name" value="CHAPERONIN10"/>
</dbReference>
<accession>A0A7W9S2J8</accession>
<dbReference type="Proteomes" id="UP000533306">
    <property type="component" value="Unassembled WGS sequence"/>
</dbReference>
<dbReference type="HAMAP" id="MF_00580">
    <property type="entry name" value="CH10"/>
    <property type="match status" value="1"/>
</dbReference>
<dbReference type="InterPro" id="IPR020818">
    <property type="entry name" value="Chaperonin_GroES"/>
</dbReference>
<comment type="subcellular location">
    <subcellularLocation>
        <location evidence="3">Cytoplasm</location>
    </subcellularLocation>
</comment>
<dbReference type="FunFam" id="2.30.33.40:FF:000001">
    <property type="entry name" value="10 kDa chaperonin"/>
    <property type="match status" value="1"/>
</dbReference>
<dbReference type="InterPro" id="IPR018369">
    <property type="entry name" value="Chaprnonin_Cpn10_CS"/>
</dbReference>
<keyword evidence="2 3" id="KW-0143">Chaperone</keyword>
<dbReference type="CDD" id="cd00320">
    <property type="entry name" value="cpn10"/>
    <property type="match status" value="1"/>
</dbReference>
<evidence type="ECO:0000256" key="1">
    <source>
        <dbReference type="ARBA" id="ARBA00006975"/>
    </source>
</evidence>
<dbReference type="GO" id="GO:0044183">
    <property type="term" value="F:protein folding chaperone"/>
    <property type="evidence" value="ECO:0007669"/>
    <property type="project" value="InterPro"/>
</dbReference>
<dbReference type="NCBIfam" id="NF001533">
    <property type="entry name" value="PRK00364.2-4"/>
    <property type="match status" value="1"/>
</dbReference>
<dbReference type="GO" id="GO:0051087">
    <property type="term" value="F:protein-folding chaperone binding"/>
    <property type="evidence" value="ECO:0007669"/>
    <property type="project" value="TreeGrafter"/>
</dbReference>
<dbReference type="PANTHER" id="PTHR10772:SF58">
    <property type="entry name" value="CO-CHAPERONIN GROES"/>
    <property type="match status" value="1"/>
</dbReference>
<comment type="subunit">
    <text evidence="3">Heptamer of 7 subunits arranged in a ring. Interacts with the chaperonin GroEL.</text>
</comment>
<evidence type="ECO:0000256" key="2">
    <source>
        <dbReference type="ARBA" id="ARBA00023186"/>
    </source>
</evidence>
<dbReference type="SMART" id="SM00883">
    <property type="entry name" value="Cpn10"/>
    <property type="match status" value="1"/>
</dbReference>
<dbReference type="GO" id="GO:0005737">
    <property type="term" value="C:cytoplasm"/>
    <property type="evidence" value="ECO:0007669"/>
    <property type="project" value="UniProtKB-SubCell"/>
</dbReference>
<dbReference type="NCBIfam" id="NF001527">
    <property type="entry name" value="PRK00364.1-2"/>
    <property type="match status" value="1"/>
</dbReference>
<name>A0A7W9S2J8_9HYPH</name>
<sequence>MKNQKIRIENNKCCIDRNDINFPQLRLFKEIHLALLSFECQRGYVSEVAALCAGLRKNHMKFRPLHDRVVIRRAEGDRKSKGGIIIPDTAKEKPQEGEVIAVGPGSRDESGKLIPLDVKPGDLILFSKWSGTEVKIDHEDLLIMKESDIMGIVEKTEAASRKSA</sequence>
<evidence type="ECO:0000256" key="4">
    <source>
        <dbReference type="RuleBase" id="RU000535"/>
    </source>
</evidence>
<keyword evidence="6" id="KW-1185">Reference proteome</keyword>
<dbReference type="GO" id="GO:0046872">
    <property type="term" value="F:metal ion binding"/>
    <property type="evidence" value="ECO:0007669"/>
    <property type="project" value="TreeGrafter"/>
</dbReference>
<dbReference type="Gene3D" id="2.30.33.40">
    <property type="entry name" value="GroES chaperonin"/>
    <property type="match status" value="1"/>
</dbReference>
<comment type="similarity">
    <text evidence="1 3 4">Belongs to the GroES chaperonin family.</text>
</comment>
<dbReference type="NCBIfam" id="NF001531">
    <property type="entry name" value="PRK00364.2-2"/>
    <property type="match status" value="1"/>
</dbReference>
<evidence type="ECO:0000313" key="5">
    <source>
        <dbReference type="EMBL" id="MBB6011743.1"/>
    </source>
</evidence>
<comment type="function">
    <text evidence="3 4">Together with the chaperonin GroEL, plays an essential role in assisting protein folding. The GroEL-GroES system forms a nano-cage that allows encapsulation of the non-native substrate proteins and provides a physical environment optimized to promote and accelerate protein folding. GroES binds to the apical surface of the GroEL ring, thereby capping the opening of the GroEL channel.</text>
</comment>
<dbReference type="InterPro" id="IPR037124">
    <property type="entry name" value="Chaperonin_GroES_sf"/>
</dbReference>
<dbReference type="AlphaFoldDB" id="A0A7W9S2J8"/>
<organism evidence="5 6">
    <name type="scientific">Aquamicrobium lusatiense</name>
    <dbReference type="NCBI Taxonomy" id="89772"/>
    <lineage>
        <taxon>Bacteria</taxon>
        <taxon>Pseudomonadati</taxon>
        <taxon>Pseudomonadota</taxon>
        <taxon>Alphaproteobacteria</taxon>
        <taxon>Hyphomicrobiales</taxon>
        <taxon>Phyllobacteriaceae</taxon>
        <taxon>Aquamicrobium</taxon>
    </lineage>
</organism>
<comment type="caution">
    <text evidence="5">The sequence shown here is derived from an EMBL/GenBank/DDBJ whole genome shotgun (WGS) entry which is preliminary data.</text>
</comment>
<dbReference type="Pfam" id="PF00166">
    <property type="entry name" value="Cpn10"/>
    <property type="match status" value="1"/>
</dbReference>
<dbReference type="GO" id="GO:0051082">
    <property type="term" value="F:unfolded protein binding"/>
    <property type="evidence" value="ECO:0007669"/>
    <property type="project" value="TreeGrafter"/>
</dbReference>
<protein>
    <recommendedName>
        <fullName evidence="3">Co-chaperonin GroES</fullName>
    </recommendedName>
    <alternativeName>
        <fullName evidence="3">10 kDa chaperonin</fullName>
    </alternativeName>
    <alternativeName>
        <fullName evidence="3">Chaperonin-10</fullName>
        <shortName evidence="3">Cpn10</shortName>
    </alternativeName>
</protein>
<dbReference type="PROSITE" id="PS00681">
    <property type="entry name" value="CHAPERONINS_CPN10"/>
    <property type="match status" value="1"/>
</dbReference>
<dbReference type="PANTHER" id="PTHR10772">
    <property type="entry name" value="10 KDA HEAT SHOCK PROTEIN"/>
    <property type="match status" value="1"/>
</dbReference>
<gene>
    <name evidence="3" type="primary">groES</name>
    <name evidence="3" type="synonym">groS</name>
    <name evidence="5" type="ORF">HNR59_001088</name>
</gene>
<dbReference type="InterPro" id="IPR011032">
    <property type="entry name" value="GroES-like_sf"/>
</dbReference>
<proteinExistence type="inferred from homology"/>
<dbReference type="GO" id="GO:0005524">
    <property type="term" value="F:ATP binding"/>
    <property type="evidence" value="ECO:0007669"/>
    <property type="project" value="InterPro"/>
</dbReference>
<evidence type="ECO:0000256" key="3">
    <source>
        <dbReference type="HAMAP-Rule" id="MF_00580"/>
    </source>
</evidence>
<evidence type="ECO:0000313" key="6">
    <source>
        <dbReference type="Proteomes" id="UP000533306"/>
    </source>
</evidence>
<dbReference type="EMBL" id="JACHEU010000001">
    <property type="protein sequence ID" value="MBB6011743.1"/>
    <property type="molecule type" value="Genomic_DNA"/>
</dbReference>
<keyword evidence="3" id="KW-0963">Cytoplasm</keyword>
<reference evidence="5 6" key="1">
    <citation type="submission" date="2020-08" db="EMBL/GenBank/DDBJ databases">
        <title>Genomic Encyclopedia of Type Strains, Phase IV (KMG-IV): sequencing the most valuable type-strain genomes for metagenomic binning, comparative biology and taxonomic classification.</title>
        <authorList>
            <person name="Goeker M."/>
        </authorList>
    </citation>
    <scope>NUCLEOTIDE SEQUENCE [LARGE SCALE GENOMIC DNA]</scope>
    <source>
        <strain evidence="5 6">DSM 11099</strain>
    </source>
</reference>